<keyword evidence="4 5" id="KW-0472">Membrane</keyword>
<dbReference type="Pfam" id="PF10328">
    <property type="entry name" value="7TM_GPCR_Srx"/>
    <property type="match status" value="1"/>
</dbReference>
<evidence type="ECO:0000256" key="3">
    <source>
        <dbReference type="ARBA" id="ARBA00022989"/>
    </source>
</evidence>
<protein>
    <submittedName>
        <fullName evidence="8">G-protein coupled receptors family 1 profile domain-containing protein</fullName>
    </submittedName>
</protein>
<dbReference type="Gene3D" id="1.20.1070.10">
    <property type="entry name" value="Rhodopsin 7-helix transmembrane proteins"/>
    <property type="match status" value="1"/>
</dbReference>
<feature type="transmembrane region" description="Helical" evidence="5">
    <location>
        <begin position="169"/>
        <end position="194"/>
    </location>
</feature>
<dbReference type="InterPro" id="IPR019430">
    <property type="entry name" value="7TM_GPCR_serpentine_rcpt_Srx"/>
</dbReference>
<proteinExistence type="predicted"/>
<feature type="transmembrane region" description="Helical" evidence="5">
    <location>
        <begin position="129"/>
        <end position="149"/>
    </location>
</feature>
<evidence type="ECO:0000256" key="1">
    <source>
        <dbReference type="ARBA" id="ARBA00004370"/>
    </source>
</evidence>
<keyword evidence="2 5" id="KW-0812">Transmembrane</keyword>
<dbReference type="WBParaSite" id="sdigi.contig254.g6725.t1">
    <property type="protein sequence ID" value="sdigi.contig254.g6725.t1"/>
    <property type="gene ID" value="sdigi.contig254.g6725"/>
</dbReference>
<feature type="domain" description="G-protein coupled receptors family 1 profile" evidence="6">
    <location>
        <begin position="27"/>
        <end position="199"/>
    </location>
</feature>
<name>A0A915PU23_9BILA</name>
<dbReference type="InterPro" id="IPR017452">
    <property type="entry name" value="GPCR_Rhodpsn_7TM"/>
</dbReference>
<dbReference type="Proteomes" id="UP000887581">
    <property type="component" value="Unplaced"/>
</dbReference>
<comment type="subcellular location">
    <subcellularLocation>
        <location evidence="1">Membrane</location>
    </subcellularLocation>
</comment>
<reference evidence="8" key="1">
    <citation type="submission" date="2022-11" db="UniProtKB">
        <authorList>
            <consortium name="WormBaseParasite"/>
        </authorList>
    </citation>
    <scope>IDENTIFICATION</scope>
</reference>
<keyword evidence="3 5" id="KW-1133">Transmembrane helix</keyword>
<dbReference type="AlphaFoldDB" id="A0A915PU23"/>
<evidence type="ECO:0000256" key="5">
    <source>
        <dbReference type="SAM" id="Phobius"/>
    </source>
</evidence>
<evidence type="ECO:0000256" key="2">
    <source>
        <dbReference type="ARBA" id="ARBA00022692"/>
    </source>
</evidence>
<evidence type="ECO:0000313" key="7">
    <source>
        <dbReference type="Proteomes" id="UP000887581"/>
    </source>
</evidence>
<dbReference type="PANTHER" id="PTHR23017:SF21">
    <property type="entry name" value="7TM GPCR SERPENTINE RECEPTOR CLASS X (SRX) DOMAIN-CONTAINING PROTEIN"/>
    <property type="match status" value="1"/>
</dbReference>
<dbReference type="PANTHER" id="PTHR23017">
    <property type="entry name" value="SERPENTINE RECEPTOR, CLASS X"/>
    <property type="match status" value="1"/>
</dbReference>
<dbReference type="SUPFAM" id="SSF81321">
    <property type="entry name" value="Family A G protein-coupled receptor-like"/>
    <property type="match status" value="1"/>
</dbReference>
<evidence type="ECO:0000256" key="4">
    <source>
        <dbReference type="ARBA" id="ARBA00023136"/>
    </source>
</evidence>
<evidence type="ECO:0000259" key="6">
    <source>
        <dbReference type="PROSITE" id="PS50262"/>
    </source>
</evidence>
<dbReference type="GO" id="GO:0016020">
    <property type="term" value="C:membrane"/>
    <property type="evidence" value="ECO:0007669"/>
    <property type="project" value="UniProtKB-SubCell"/>
</dbReference>
<sequence>MANKTKFDVEITTYACVIPFALIALVAFGIILYFIHKSPRYHNVFGILCSAYAAFHIQTISVLVLFAVCRIIQNQHSVNIPWNKIARLTSPLANSTLYGAIWVHFVLAINRLCAIAYPVDYHRIFCMRNARITVVSIWLISMLINGLYYNDLHSWSTLYGPCNHYYLAYIAMLLSDGIVVITVVVDTITFYRVVKYLKVSLNSKFTVCSVTVFIQLQENKRGSRVVREGMMQDITFFKETSVSTVIHIFFIIVYRFPNPFVSRVTKIGYMWLAMQISDGLVFAFFNRRLLIKRNTVAVRQKNETVRVNAPNKISAINDTKKAVSMKKM</sequence>
<dbReference type="PROSITE" id="PS50262">
    <property type="entry name" value="G_PROTEIN_RECEP_F1_2"/>
    <property type="match status" value="1"/>
</dbReference>
<accession>A0A915PU23</accession>
<feature type="transmembrane region" description="Helical" evidence="5">
    <location>
        <begin position="47"/>
        <end position="73"/>
    </location>
</feature>
<dbReference type="CDD" id="cd00637">
    <property type="entry name" value="7tm_classA_rhodopsin-like"/>
    <property type="match status" value="1"/>
</dbReference>
<keyword evidence="7" id="KW-1185">Reference proteome</keyword>
<organism evidence="7 8">
    <name type="scientific">Setaria digitata</name>
    <dbReference type="NCBI Taxonomy" id="48799"/>
    <lineage>
        <taxon>Eukaryota</taxon>
        <taxon>Metazoa</taxon>
        <taxon>Ecdysozoa</taxon>
        <taxon>Nematoda</taxon>
        <taxon>Chromadorea</taxon>
        <taxon>Rhabditida</taxon>
        <taxon>Spirurina</taxon>
        <taxon>Spiruromorpha</taxon>
        <taxon>Filarioidea</taxon>
        <taxon>Setariidae</taxon>
        <taxon>Setaria</taxon>
    </lineage>
</organism>
<feature type="transmembrane region" description="Helical" evidence="5">
    <location>
        <begin position="268"/>
        <end position="285"/>
    </location>
</feature>
<feature type="transmembrane region" description="Helical" evidence="5">
    <location>
        <begin position="236"/>
        <end position="256"/>
    </location>
</feature>
<feature type="transmembrane region" description="Helical" evidence="5">
    <location>
        <begin position="12"/>
        <end position="35"/>
    </location>
</feature>
<evidence type="ECO:0000313" key="8">
    <source>
        <dbReference type="WBParaSite" id="sdigi.contig254.g6725.t1"/>
    </source>
</evidence>